<dbReference type="PANTHER" id="PTHR30429">
    <property type="entry name" value="D-METHIONINE-BINDING LIPOPROTEIN METQ"/>
    <property type="match status" value="1"/>
</dbReference>
<evidence type="ECO:0000313" key="8">
    <source>
        <dbReference type="Proteomes" id="UP000030300"/>
    </source>
</evidence>
<organism evidence="7 8">
    <name type="scientific">Nocardioides simplex</name>
    <name type="common">Arthrobacter simplex</name>
    <dbReference type="NCBI Taxonomy" id="2045"/>
    <lineage>
        <taxon>Bacteria</taxon>
        <taxon>Bacillati</taxon>
        <taxon>Actinomycetota</taxon>
        <taxon>Actinomycetes</taxon>
        <taxon>Propionibacteriales</taxon>
        <taxon>Nocardioidaceae</taxon>
        <taxon>Pimelobacter</taxon>
    </lineage>
</organism>
<evidence type="ECO:0000313" key="7">
    <source>
        <dbReference type="EMBL" id="AIY16256.1"/>
    </source>
</evidence>
<dbReference type="InterPro" id="IPR004872">
    <property type="entry name" value="Lipoprotein_NlpA"/>
</dbReference>
<dbReference type="eggNOG" id="COG1464">
    <property type="taxonomic scope" value="Bacteria"/>
</dbReference>
<dbReference type="HOGENOM" id="CLU_067080_1_1_11"/>
<evidence type="ECO:0000256" key="4">
    <source>
        <dbReference type="ARBA" id="ARBA00023136"/>
    </source>
</evidence>
<accession>A0A0A1DG02</accession>
<keyword evidence="4" id="KW-0472">Membrane</keyword>
<comment type="subcellular location">
    <subcellularLocation>
        <location evidence="1">Membrane</location>
        <topology evidence="1">Lipid-anchor</topology>
    </subcellularLocation>
</comment>
<evidence type="ECO:0000256" key="1">
    <source>
        <dbReference type="ARBA" id="ARBA00004635"/>
    </source>
</evidence>
<dbReference type="GO" id="GO:0016020">
    <property type="term" value="C:membrane"/>
    <property type="evidence" value="ECO:0007669"/>
    <property type="project" value="UniProtKB-SubCell"/>
</dbReference>
<dbReference type="Gene3D" id="3.40.190.10">
    <property type="entry name" value="Periplasmic binding protein-like II"/>
    <property type="match status" value="2"/>
</dbReference>
<dbReference type="EMBL" id="CP009896">
    <property type="protein sequence ID" value="AIY16256.1"/>
    <property type="molecule type" value="Genomic_DNA"/>
</dbReference>
<dbReference type="GeneID" id="96608282"/>
<evidence type="ECO:0000256" key="5">
    <source>
        <dbReference type="ARBA" id="ARBA00023139"/>
    </source>
</evidence>
<sequence length="322" mass="34192">MSDEIPLIEAPKSRLPLIGGVAVIVLAVVAAAIFLLTRGEDDAPRATGKDGATALSGDEPVKVVLGTVGASDPYWETFKKAAEDAGIELEIKDFAEYPVPNPALSAGELDANQFQHIVYLAQYNVANDDDLVPLGSTAIYPLGLYSQKYDDVADIPDGETVIVPDDDSNQARGLLVLQSAGLIKLKDGGSIFSTVADVDQSASRVKVKALQADLTPTSLPDVAAAIVNNDFVEDAGLKFDDAIAVDDPSDPKAVPYVNIFAVRAEDKDNPALKKLVEVYQDTQDVLDGADEASGGTAEFVKVSQADLEKSLHDVEKQIREQK</sequence>
<dbReference type="PANTHER" id="PTHR30429:SF3">
    <property type="entry name" value="LIPOPROTEIN"/>
    <property type="match status" value="1"/>
</dbReference>
<evidence type="ECO:0000256" key="6">
    <source>
        <dbReference type="ARBA" id="ARBA00023288"/>
    </source>
</evidence>
<gene>
    <name evidence="7" type="ORF">KR76_04845</name>
</gene>
<dbReference type="OrthoDB" id="9812878at2"/>
<proteinExistence type="inferred from homology"/>
<dbReference type="SUPFAM" id="SSF53850">
    <property type="entry name" value="Periplasmic binding protein-like II"/>
    <property type="match status" value="1"/>
</dbReference>
<dbReference type="RefSeq" id="WP_038677031.1">
    <property type="nucleotide sequence ID" value="NZ_BJMC01000004.1"/>
</dbReference>
<dbReference type="Proteomes" id="UP000030300">
    <property type="component" value="Chromosome"/>
</dbReference>
<keyword evidence="3" id="KW-0732">Signal</keyword>
<keyword evidence="6" id="KW-0449">Lipoprotein</keyword>
<dbReference type="KEGG" id="psim:KR76_04845"/>
<evidence type="ECO:0000256" key="3">
    <source>
        <dbReference type="ARBA" id="ARBA00022729"/>
    </source>
</evidence>
<keyword evidence="5" id="KW-0564">Palmitate</keyword>
<dbReference type="AlphaFoldDB" id="A0A0A1DG02"/>
<protein>
    <submittedName>
        <fullName evidence="7">Methionine ABC transporter substrate-binding protein</fullName>
    </submittedName>
</protein>
<keyword evidence="8" id="KW-1185">Reference proteome</keyword>
<dbReference type="Pfam" id="PF03180">
    <property type="entry name" value="Lipoprotein_9"/>
    <property type="match status" value="1"/>
</dbReference>
<dbReference type="STRING" id="2045.KR76_04845"/>
<comment type="similarity">
    <text evidence="2">Belongs to the NlpA lipoprotein family.</text>
</comment>
<evidence type="ECO:0000256" key="2">
    <source>
        <dbReference type="ARBA" id="ARBA00008973"/>
    </source>
</evidence>
<reference evidence="7 8" key="1">
    <citation type="journal article" date="2015" name="Genome Announc.">
        <title>Complete Genome Sequence of Steroid-Transforming Nocardioides simplex VKM Ac-2033D.</title>
        <authorList>
            <person name="Shtratnikova V.Y."/>
            <person name="Schelkunov M.I."/>
            <person name="Pekov Y.A."/>
            <person name="Fokina V.V."/>
            <person name="Logacheva M.D."/>
            <person name="Sokolov S.L."/>
            <person name="Bragin E.Y."/>
            <person name="Ashapkin V.V."/>
            <person name="Donova M.V."/>
        </authorList>
    </citation>
    <scope>NUCLEOTIDE SEQUENCE [LARGE SCALE GENOMIC DNA]</scope>
    <source>
        <strain evidence="7 8">VKM Ac-2033D</strain>
    </source>
</reference>
<name>A0A0A1DG02_NOCSI</name>